<evidence type="ECO:0000313" key="2">
    <source>
        <dbReference type="Proteomes" id="UP000261420"/>
    </source>
</evidence>
<reference evidence="1" key="2">
    <citation type="submission" date="2025-09" db="UniProtKB">
        <authorList>
            <consortium name="Ensembl"/>
        </authorList>
    </citation>
    <scope>IDENTIFICATION</scope>
</reference>
<keyword evidence="2" id="KW-1185">Reference proteome</keyword>
<sequence length="61" mass="6966">MILQITYNSRLCLTESEVLAAVLVRQRKQGCTLYLMAERIAWGPEGKEPLHSQSPICRYSL</sequence>
<protein>
    <submittedName>
        <fullName evidence="1">Uncharacterized protein</fullName>
    </submittedName>
</protein>
<organism evidence="1 2">
    <name type="scientific">Seriola dumerili</name>
    <name type="common">Greater amberjack</name>
    <name type="synonym">Caranx dumerili</name>
    <dbReference type="NCBI Taxonomy" id="41447"/>
    <lineage>
        <taxon>Eukaryota</taxon>
        <taxon>Metazoa</taxon>
        <taxon>Chordata</taxon>
        <taxon>Craniata</taxon>
        <taxon>Vertebrata</taxon>
        <taxon>Euteleostomi</taxon>
        <taxon>Actinopterygii</taxon>
        <taxon>Neopterygii</taxon>
        <taxon>Teleostei</taxon>
        <taxon>Neoteleostei</taxon>
        <taxon>Acanthomorphata</taxon>
        <taxon>Carangaria</taxon>
        <taxon>Carangiformes</taxon>
        <taxon>Carangidae</taxon>
        <taxon>Seriola</taxon>
    </lineage>
</organism>
<proteinExistence type="predicted"/>
<dbReference type="Proteomes" id="UP000261420">
    <property type="component" value="Unplaced"/>
</dbReference>
<reference evidence="1" key="1">
    <citation type="submission" date="2025-08" db="UniProtKB">
        <authorList>
            <consortium name="Ensembl"/>
        </authorList>
    </citation>
    <scope>IDENTIFICATION</scope>
</reference>
<dbReference type="Ensembl" id="ENSSDUT00000027732.1">
    <property type="protein sequence ID" value="ENSSDUP00000027250.1"/>
    <property type="gene ID" value="ENSSDUG00000019729.1"/>
</dbReference>
<dbReference type="AlphaFoldDB" id="A0A3B4VBD7"/>
<name>A0A3B4VBD7_SERDU</name>
<accession>A0A3B4VBD7</accession>
<evidence type="ECO:0000313" key="1">
    <source>
        <dbReference type="Ensembl" id="ENSSDUP00000027250.1"/>
    </source>
</evidence>